<feature type="compositionally biased region" description="Basic and acidic residues" evidence="2">
    <location>
        <begin position="238"/>
        <end position="254"/>
    </location>
</feature>
<protein>
    <submittedName>
        <fullName evidence="3">Uncharacterized protein</fullName>
    </submittedName>
</protein>
<sequence length="499" mass="56822">MSPMSALSTSDLTGSRHISDRVESETRDLIDEAASIRDLVKNELSASQRRESLLMEELRNTRRQLDDRRMVDDSILEKAAENEEMLSTAVMELDDEKHRLARELSDTQERHNHEHRLRRFMEETMAESEQYMTSRLKEANAQVGGLTEESARARAKLSAAEIRIKELEAAHAADLDVGKQLVTVTEWNRKLTQRVNSLETQLDVFRAKEVQADRVESELNSSRAHVTGLSSQVTRSRKREESLRAELDQSRENRQALREENRLLTRTVDDLRAELMTASEQHAVRDRQLSTAAMHLERGLATAETQYRETEEKLQDTQASLNLTRQAATEAAETAGVNIQRVSELEERVTTVEAELEQERQEAQAWRERAMSLEETLAGVKEDAERLMSALSTCRQTEKELAGDLDQVAEERDQLRLAYDSEREVRQEKERQLAVLTDNQTVVRDQMGSIEGAVSEAHSGLARIPALIQMQMAVLEEQLRRMGAVSAHLDDQEAEQAQQ</sequence>
<organism evidence="3 4">
    <name type="scientific">Kipferlia bialata</name>
    <dbReference type="NCBI Taxonomy" id="797122"/>
    <lineage>
        <taxon>Eukaryota</taxon>
        <taxon>Metamonada</taxon>
        <taxon>Carpediemonas-like organisms</taxon>
        <taxon>Kipferlia</taxon>
    </lineage>
</organism>
<feature type="compositionally biased region" description="Polar residues" evidence="2">
    <location>
        <begin position="1"/>
        <end position="13"/>
    </location>
</feature>
<feature type="region of interest" description="Disordered" evidence="2">
    <location>
        <begin position="1"/>
        <end position="25"/>
    </location>
</feature>
<feature type="coiled-coil region" evidence="1">
    <location>
        <begin position="76"/>
        <end position="110"/>
    </location>
</feature>
<proteinExistence type="predicted"/>
<reference evidence="3 4" key="1">
    <citation type="journal article" date="2018" name="PLoS ONE">
        <title>The draft genome of Kipferlia bialata reveals reductive genome evolution in fornicate parasites.</title>
        <authorList>
            <person name="Tanifuji G."/>
            <person name="Takabayashi S."/>
            <person name="Kume K."/>
            <person name="Takagi M."/>
            <person name="Nakayama T."/>
            <person name="Kamikawa R."/>
            <person name="Inagaki Y."/>
            <person name="Hashimoto T."/>
        </authorList>
    </citation>
    <scope>NUCLEOTIDE SEQUENCE [LARGE SCALE GENOMIC DNA]</scope>
    <source>
        <strain evidence="3">NY0173</strain>
    </source>
</reference>
<name>A0A9K3GGD3_9EUKA</name>
<evidence type="ECO:0000256" key="2">
    <source>
        <dbReference type="SAM" id="MobiDB-lite"/>
    </source>
</evidence>
<feature type="region of interest" description="Disordered" evidence="2">
    <location>
        <begin position="215"/>
        <end position="254"/>
    </location>
</feature>
<gene>
    <name evidence="3" type="ORF">KIPB_002025</name>
</gene>
<comment type="caution">
    <text evidence="3">The sequence shown here is derived from an EMBL/GenBank/DDBJ whole genome shotgun (WGS) entry which is preliminary data.</text>
</comment>
<evidence type="ECO:0000313" key="3">
    <source>
        <dbReference type="EMBL" id="GIQ81116.1"/>
    </source>
</evidence>
<keyword evidence="1" id="KW-0175">Coiled coil</keyword>
<feature type="compositionally biased region" description="Polar residues" evidence="2">
    <location>
        <begin position="218"/>
        <end position="234"/>
    </location>
</feature>
<keyword evidence="4" id="KW-1185">Reference proteome</keyword>
<evidence type="ECO:0000313" key="4">
    <source>
        <dbReference type="Proteomes" id="UP000265618"/>
    </source>
</evidence>
<accession>A0A9K3GGD3</accession>
<dbReference type="AlphaFoldDB" id="A0A9K3GGD3"/>
<feature type="coiled-coil region" evidence="1">
    <location>
        <begin position="136"/>
        <end position="208"/>
    </location>
</feature>
<dbReference type="EMBL" id="BDIP01000310">
    <property type="protein sequence ID" value="GIQ81116.1"/>
    <property type="molecule type" value="Genomic_DNA"/>
</dbReference>
<dbReference type="Proteomes" id="UP000265618">
    <property type="component" value="Unassembled WGS sequence"/>
</dbReference>
<evidence type="ECO:0000256" key="1">
    <source>
        <dbReference type="SAM" id="Coils"/>
    </source>
</evidence>